<evidence type="ECO:0000313" key="2">
    <source>
        <dbReference type="EMBL" id="KAK6621066.1"/>
    </source>
</evidence>
<evidence type="ECO:0000256" key="1">
    <source>
        <dbReference type="SAM" id="MobiDB-lite"/>
    </source>
</evidence>
<name>A0AAN8P736_POLSC</name>
<comment type="caution">
    <text evidence="2">The sequence shown here is derived from an EMBL/GenBank/DDBJ whole genome shotgun (WGS) entry which is preliminary data.</text>
</comment>
<protein>
    <submittedName>
        <fullName evidence="2">Uncharacterized protein</fullName>
    </submittedName>
</protein>
<organism evidence="2 3">
    <name type="scientific">Polyplax serrata</name>
    <name type="common">Common mouse louse</name>
    <dbReference type="NCBI Taxonomy" id="468196"/>
    <lineage>
        <taxon>Eukaryota</taxon>
        <taxon>Metazoa</taxon>
        <taxon>Ecdysozoa</taxon>
        <taxon>Arthropoda</taxon>
        <taxon>Hexapoda</taxon>
        <taxon>Insecta</taxon>
        <taxon>Pterygota</taxon>
        <taxon>Neoptera</taxon>
        <taxon>Paraneoptera</taxon>
        <taxon>Psocodea</taxon>
        <taxon>Troctomorpha</taxon>
        <taxon>Phthiraptera</taxon>
        <taxon>Anoplura</taxon>
        <taxon>Polyplacidae</taxon>
        <taxon>Polyplax</taxon>
    </lineage>
</organism>
<accession>A0AAN8P736</accession>
<feature type="region of interest" description="Disordered" evidence="1">
    <location>
        <begin position="124"/>
        <end position="151"/>
    </location>
</feature>
<feature type="compositionally biased region" description="Polar residues" evidence="1">
    <location>
        <begin position="126"/>
        <end position="137"/>
    </location>
</feature>
<dbReference type="AlphaFoldDB" id="A0AAN8P736"/>
<dbReference type="Proteomes" id="UP001372834">
    <property type="component" value="Unassembled WGS sequence"/>
</dbReference>
<proteinExistence type="predicted"/>
<reference evidence="2 3" key="1">
    <citation type="submission" date="2023-10" db="EMBL/GenBank/DDBJ databases">
        <title>Genomes of two closely related lineages of the louse Polyplax serrata with different host specificities.</title>
        <authorList>
            <person name="Martinu J."/>
            <person name="Tarabai H."/>
            <person name="Stefka J."/>
            <person name="Hypsa V."/>
        </authorList>
    </citation>
    <scope>NUCLEOTIDE SEQUENCE [LARGE SCALE GENOMIC DNA]</scope>
    <source>
        <strain evidence="2">HR10_N</strain>
    </source>
</reference>
<evidence type="ECO:0000313" key="3">
    <source>
        <dbReference type="Proteomes" id="UP001372834"/>
    </source>
</evidence>
<dbReference type="EMBL" id="JAWJWE010000039">
    <property type="protein sequence ID" value="KAK6621066.1"/>
    <property type="molecule type" value="Genomic_DNA"/>
</dbReference>
<sequence>MDTHVVRSSSSPNQGQSGRYRNELTAIGLPEQAQVPGFRAPTVVVRAPSTGPWAFLFIVFHLVAAGPHRLDLCGTQLDWLLTVIDHNQNSAIVPFDYSNLWWFPDGHVTTGGLRRHQHFRDRAGSMPSNKWHSSWQKKSLKGGDAGGAGGGGDTTTVRFLTGANRKVNFHLLVDCPVGLLVQQVKRVPNRFYPDR</sequence>
<gene>
    <name evidence="2" type="ORF">RUM43_011370</name>
</gene>